<dbReference type="RefSeq" id="WP_116685540.1">
    <property type="nucleotide sequence ID" value="NZ_CAWNYD010000001.1"/>
</dbReference>
<feature type="signal peptide" evidence="2">
    <location>
        <begin position="1"/>
        <end position="20"/>
    </location>
</feature>
<accession>A0A2V1GXR2</accession>
<dbReference type="EMBL" id="QDDL01000001">
    <property type="protein sequence ID" value="PVZ71951.1"/>
    <property type="molecule type" value="Genomic_DNA"/>
</dbReference>
<dbReference type="Pfam" id="PF17963">
    <property type="entry name" value="Big_9"/>
    <property type="match status" value="1"/>
</dbReference>
<dbReference type="GO" id="GO:0008237">
    <property type="term" value="F:metallopeptidase activity"/>
    <property type="evidence" value="ECO:0007669"/>
    <property type="project" value="InterPro"/>
</dbReference>
<dbReference type="PANTHER" id="PTHR11905">
    <property type="entry name" value="ADAM A DISINTEGRIN AND METALLOPROTEASE DOMAIN"/>
    <property type="match status" value="1"/>
</dbReference>
<dbReference type="SUPFAM" id="SSF55486">
    <property type="entry name" value="Metalloproteases ('zincins'), catalytic domain"/>
    <property type="match status" value="1"/>
</dbReference>
<gene>
    <name evidence="3" type="ORF">DC094_02705</name>
</gene>
<dbReference type="Pfam" id="PF13583">
    <property type="entry name" value="Reprolysin_4"/>
    <property type="match status" value="1"/>
</dbReference>
<feature type="chain" id="PRO_5015982443" description="Peptidase M12B domain-containing protein" evidence="2">
    <location>
        <begin position="21"/>
        <end position="1031"/>
    </location>
</feature>
<protein>
    <recommendedName>
        <fullName evidence="5">Peptidase M12B domain-containing protein</fullName>
    </recommendedName>
</protein>
<evidence type="ECO:0000313" key="4">
    <source>
        <dbReference type="Proteomes" id="UP000244906"/>
    </source>
</evidence>
<organism evidence="3 4">
    <name type="scientific">Pelagibaculum spongiae</name>
    <dbReference type="NCBI Taxonomy" id="2080658"/>
    <lineage>
        <taxon>Bacteria</taxon>
        <taxon>Pseudomonadati</taxon>
        <taxon>Pseudomonadota</taxon>
        <taxon>Gammaproteobacteria</taxon>
        <taxon>Oceanospirillales</taxon>
        <taxon>Pelagibaculum</taxon>
    </lineage>
</organism>
<dbReference type="InterPro" id="IPR013783">
    <property type="entry name" value="Ig-like_fold"/>
</dbReference>
<evidence type="ECO:0008006" key="5">
    <source>
        <dbReference type="Google" id="ProtNLM"/>
    </source>
</evidence>
<evidence type="ECO:0000313" key="3">
    <source>
        <dbReference type="EMBL" id="PVZ71951.1"/>
    </source>
</evidence>
<name>A0A2V1GXR2_9GAMM</name>
<evidence type="ECO:0000256" key="2">
    <source>
        <dbReference type="SAM" id="SignalP"/>
    </source>
</evidence>
<dbReference type="OrthoDB" id="5242130at2"/>
<keyword evidence="4" id="KW-1185">Reference proteome</keyword>
<proteinExistence type="predicted"/>
<sequence>MLKKWLLACAIVPCAHTAQAASIWTDQDNRIANKQSIDTPISTSGNERFLTADIAQLRQQLSQPGLTKTILELPIPEGGMIRFEVKLDSIMAPELASEFPKIRTFKGHQIGNPSNVGRFDITPQGFHAMFSNKQQLVYIDPVHVETDKQYKSYRYLKPSNRNFSDRVIGELNLDNIQAAAKDPQQTSTSDLRKFRIAVAASGEYTQFHGGTVSKGMAAVTTAINRVNQLYQRDLSIKLELVAGNQDLIFTNKRTDPFDNTSYDIDEAASAINSRISSNSYDIGHVFNTGGGGLASLGSVCGRYKAEGITGSDQPTGDAFHVDYVAHEIGHQFGAEHTFNGTLRNCSGDNRSDSSAYEPGSGSTIMAYAGICEDDDLQRNSDPYFHTRSISQINTFVRYSGTCFSKESYQNTKPSSNAGKNYIIPANTPFRLEGSATDLDNDQLSYSWEQYDTGVANSNLDRDRGNGPIFRVWPPKATPVRYLPRLEDVINGITAKGETYPTTSRTLNFRLVTRDGKGGVSYDSSQITVRSGSGFEITSPESSVSWTAGSQQSVSWNVAQTNRDPINCSSVDIKILKDIESDPILITQAENNGAALFTVPNITTTNARLMVSCSDNIFFAITKSALRITGSTNNQAPQVTGQKNIIEVISGQSFTISPSQLTIKDSDSDNFTAIVKSGDNYTVSGTRVTPDNEFTGTLSIPVQVSDGQSSSNIFNMTIEVFAPLSITGQTKLTFESGKALTISTEDLQLSGTSTGIQYTLNILPGNNYNVSGTTITATNNFFGILTIPVKVSGNQQTSALFNLKVQVTVPVIPLVITGQSELTVESGKALTLSVEDLQLSGKSTSVQYTLNILPGNNYNVSGTAITADRNFSGTLTVPVEVSGGQKTSALFNLKVQVTAPVIPPVIPLVITGQSDLTVESGKTLTLSVEDLQLSGKSTSVQYTLNILPGNNYSVVSNTITASSSFSGFLTVPVEVSGGEQTSSRFDLQVSVTKPAPVDPEPTDPGDDDKQSGGGSLPLWALALLLLPAFRRK</sequence>
<dbReference type="Gene3D" id="2.60.40.10">
    <property type="entry name" value="Immunoglobulins"/>
    <property type="match status" value="1"/>
</dbReference>
<dbReference type="Gene3D" id="3.40.390.10">
    <property type="entry name" value="Collagenase (Catalytic Domain)"/>
    <property type="match status" value="1"/>
</dbReference>
<reference evidence="3 4" key="1">
    <citation type="submission" date="2018-04" db="EMBL/GenBank/DDBJ databases">
        <title>Thalassorhabdus spongiae gen. nov., sp. nov., isolated from a marine sponge in South-West Iceland.</title>
        <authorList>
            <person name="Knobloch S."/>
            <person name="Daussin A."/>
            <person name="Johannsson R."/>
            <person name="Marteinsson V.T."/>
        </authorList>
    </citation>
    <scope>NUCLEOTIDE SEQUENCE [LARGE SCALE GENOMIC DNA]</scope>
    <source>
        <strain evidence="3 4">Hp12</strain>
    </source>
</reference>
<evidence type="ECO:0000256" key="1">
    <source>
        <dbReference type="SAM" id="MobiDB-lite"/>
    </source>
</evidence>
<dbReference type="InterPro" id="IPR024079">
    <property type="entry name" value="MetalloPept_cat_dom_sf"/>
</dbReference>
<dbReference type="PANTHER" id="PTHR11905:SF159">
    <property type="entry name" value="ADAM METALLOPROTEASE"/>
    <property type="match status" value="1"/>
</dbReference>
<dbReference type="AlphaFoldDB" id="A0A2V1GXR2"/>
<keyword evidence="2" id="KW-0732">Signal</keyword>
<dbReference type="Proteomes" id="UP000244906">
    <property type="component" value="Unassembled WGS sequence"/>
</dbReference>
<feature type="region of interest" description="Disordered" evidence="1">
    <location>
        <begin position="987"/>
        <end position="1013"/>
    </location>
</feature>
<comment type="caution">
    <text evidence="3">The sequence shown here is derived from an EMBL/GenBank/DDBJ whole genome shotgun (WGS) entry which is preliminary data.</text>
</comment>